<evidence type="ECO:0000313" key="3">
    <source>
        <dbReference type="EMBL" id="VEN75000.1"/>
    </source>
</evidence>
<proteinExistence type="predicted"/>
<dbReference type="Gene3D" id="6.20.50.110">
    <property type="entry name" value="Methyltransferase, zinc-binding domain"/>
    <property type="match status" value="1"/>
</dbReference>
<dbReference type="Pfam" id="PF08421">
    <property type="entry name" value="Methyltransf_13"/>
    <property type="match status" value="1"/>
</dbReference>
<dbReference type="SUPFAM" id="SSF53335">
    <property type="entry name" value="S-adenosyl-L-methionine-dependent methyltransferases"/>
    <property type="match status" value="1"/>
</dbReference>
<accession>A0A484HLB9</accession>
<feature type="domain" description="Methyltransferase putative zinc binding" evidence="1">
    <location>
        <begin position="10"/>
        <end position="71"/>
    </location>
</feature>
<protein>
    <submittedName>
        <fullName evidence="3">Methyltransferase</fullName>
    </submittedName>
</protein>
<organism evidence="3">
    <name type="scientific">uncultured Desulfobacteraceae bacterium</name>
    <dbReference type="NCBI Taxonomy" id="218296"/>
    <lineage>
        <taxon>Bacteria</taxon>
        <taxon>Pseudomonadati</taxon>
        <taxon>Thermodesulfobacteriota</taxon>
        <taxon>Desulfobacteria</taxon>
        <taxon>Desulfobacterales</taxon>
        <taxon>Desulfobacteraceae</taxon>
        <taxon>environmental samples</taxon>
    </lineage>
</organism>
<dbReference type="InterPro" id="IPR013691">
    <property type="entry name" value="MeTrfase_14"/>
</dbReference>
<dbReference type="InterPro" id="IPR013630">
    <property type="entry name" value="Methyltransf_Zn-bd_dom_put"/>
</dbReference>
<dbReference type="GO" id="GO:0032259">
    <property type="term" value="P:methylation"/>
    <property type="evidence" value="ECO:0007669"/>
    <property type="project" value="UniProtKB-KW"/>
</dbReference>
<evidence type="ECO:0000259" key="1">
    <source>
        <dbReference type="Pfam" id="PF08421"/>
    </source>
</evidence>
<reference evidence="3" key="1">
    <citation type="submission" date="2019-01" db="EMBL/GenBank/DDBJ databases">
        <authorList>
            <consortium name="Genoscope - CEA"/>
            <person name="William W."/>
        </authorList>
    </citation>
    <scope>NUCLEOTIDE SEQUENCE</scope>
    <source>
        <strain evidence="3">CR-1</strain>
    </source>
</reference>
<keyword evidence="3" id="KW-0489">Methyltransferase</keyword>
<dbReference type="Pfam" id="PF13489">
    <property type="entry name" value="Methyltransf_23"/>
    <property type="match status" value="1"/>
</dbReference>
<dbReference type="EMBL" id="CAACVI010000045">
    <property type="protein sequence ID" value="VEN75000.1"/>
    <property type="molecule type" value="Genomic_DNA"/>
</dbReference>
<evidence type="ECO:0000259" key="2">
    <source>
        <dbReference type="Pfam" id="PF08484"/>
    </source>
</evidence>
<dbReference type="GO" id="GO:0008168">
    <property type="term" value="F:methyltransferase activity"/>
    <property type="evidence" value="ECO:0007669"/>
    <property type="project" value="UniProtKB-KW"/>
</dbReference>
<name>A0A484HLB9_9BACT</name>
<dbReference type="Gene3D" id="3.40.50.150">
    <property type="entry name" value="Vaccinia Virus protein VP39"/>
    <property type="match status" value="1"/>
</dbReference>
<dbReference type="PANTHER" id="PTHR43861">
    <property type="entry name" value="TRANS-ACONITATE 2-METHYLTRANSFERASE-RELATED"/>
    <property type="match status" value="1"/>
</dbReference>
<dbReference type="AlphaFoldDB" id="A0A484HLB9"/>
<dbReference type="PANTHER" id="PTHR43861:SF5">
    <property type="entry name" value="BLL5978 PROTEIN"/>
    <property type="match status" value="1"/>
</dbReference>
<gene>
    <name evidence="3" type="ORF">EPICR_50282</name>
</gene>
<feature type="domain" description="C-methyltransferase" evidence="2">
    <location>
        <begin position="251"/>
        <end position="406"/>
    </location>
</feature>
<sequence length="411" mass="46027">MTGEKIFKPCRLCANDGLFLIMSFGKTPLADRLLSADELGQKEPEAPLELAFCPRCYLVQITETVSPEILFAQRYPYFSSSSESYLAHSRKNATEIMASRKLHAKSLALEIASNDGYMLKNFRERGIPVMGIDPAKPPAMAAMKAGIPTHNVFFDKRFARRLAKEGSLADVVIANNVLAHVADLNGFVEGISVVLKDEGMAVIEVPYLADMIEGCEFDTVYHQHLCYFSATALDRLFRAHSLFLSHIKRIPVHGGSVRLYVEPRENPDDSVISMLEREDSLGIHDMDFYRSFAARARSLRKDLVDMLRGLKNKGKKIVGYGAAAKAATLLSYCGIGQNFLEYIVDAQPFKHGLYMGGNHLPVFSTRRLMEDMPDYVLLLAWNLADEILAQQEPYRRSGGRFIIPIPELRVI</sequence>
<dbReference type="Pfam" id="PF08484">
    <property type="entry name" value="Methyltransf_14"/>
    <property type="match status" value="1"/>
</dbReference>
<keyword evidence="3" id="KW-0808">Transferase</keyword>
<dbReference type="InterPro" id="IPR038576">
    <property type="entry name" value="Methyltransf_Zn-bd_dom_put_sf"/>
</dbReference>
<dbReference type="Gene3D" id="6.10.250.3100">
    <property type="match status" value="1"/>
</dbReference>
<dbReference type="Gene3D" id="3.40.50.720">
    <property type="entry name" value="NAD(P)-binding Rossmann-like Domain"/>
    <property type="match status" value="1"/>
</dbReference>
<dbReference type="InterPro" id="IPR029063">
    <property type="entry name" value="SAM-dependent_MTases_sf"/>
</dbReference>